<reference evidence="1 2" key="1">
    <citation type="submission" date="2023-03" db="EMBL/GenBank/DDBJ databases">
        <title>Novosphingobium cyanobacteriorum sp. nov., isolated from a eutrophic reservoir during the Microcystis bloom period.</title>
        <authorList>
            <person name="Kang M."/>
            <person name="Le V."/>
            <person name="Ko S.-R."/>
            <person name="Lee S.-A."/>
            <person name="Ahn C.-Y."/>
        </authorList>
    </citation>
    <scope>NUCLEOTIDE SEQUENCE [LARGE SCALE GENOMIC DNA]</scope>
    <source>
        <strain evidence="1 2">HBC54</strain>
    </source>
</reference>
<dbReference type="Proteomes" id="UP001222770">
    <property type="component" value="Unassembled WGS sequence"/>
</dbReference>
<evidence type="ECO:0000313" key="1">
    <source>
        <dbReference type="EMBL" id="MDF8332496.1"/>
    </source>
</evidence>
<gene>
    <name evidence="1" type="ORF">POM99_04715</name>
</gene>
<dbReference type="EMBL" id="JAROCY010000003">
    <property type="protein sequence ID" value="MDF8332496.1"/>
    <property type="molecule type" value="Genomic_DNA"/>
</dbReference>
<comment type="caution">
    <text evidence="1">The sequence shown here is derived from an EMBL/GenBank/DDBJ whole genome shotgun (WGS) entry which is preliminary data.</text>
</comment>
<evidence type="ECO:0000313" key="2">
    <source>
        <dbReference type="Proteomes" id="UP001222770"/>
    </source>
</evidence>
<organism evidence="1 2">
    <name type="scientific">Novosphingobium cyanobacteriorum</name>
    <dbReference type="NCBI Taxonomy" id="3024215"/>
    <lineage>
        <taxon>Bacteria</taxon>
        <taxon>Pseudomonadati</taxon>
        <taxon>Pseudomonadota</taxon>
        <taxon>Alphaproteobacteria</taxon>
        <taxon>Sphingomonadales</taxon>
        <taxon>Sphingomonadaceae</taxon>
        <taxon>Novosphingobium</taxon>
    </lineage>
</organism>
<proteinExistence type="predicted"/>
<dbReference type="RefSeq" id="WP_277275679.1">
    <property type="nucleotide sequence ID" value="NZ_JAROCY010000003.1"/>
</dbReference>
<name>A0ABT6CF13_9SPHN</name>
<keyword evidence="2" id="KW-1185">Reference proteome</keyword>
<protein>
    <submittedName>
        <fullName evidence="1">Uncharacterized protein</fullName>
    </submittedName>
</protein>
<accession>A0ABT6CF13</accession>
<sequence length="345" mass="34297">MAAVCAAGVNVPVVAQEANGVGTQFELTFWQSVDGSTDAAMYEAYLAKYPDGTFAPLARAKISSLRKAMQAASAAPVAAPAAVAPVAPVAPVAAPRSAPVPQILPAAGPTIAPAAEAPRFAEAVPAPAPAAAPAPQPAPAVFQQASVPVQPAPQAMPQPAPVAAPATHVAVADAGNQPSTLGALLAALAQTQEAGGGSAAPARAPVVAAPAAGYVTPAPTPIAQAPVGAGFALPQRPQMVAVPQVALPGSFCSAEARNAFHDATYQPAVEAAKRNNDAAVAYMKQIQASYDSYQLSGDSNSMNALAAEAKSWQPVAADAYAAQAALVRQFEVLMAVPISTCGAPK</sequence>